<keyword evidence="1" id="KW-0812">Transmembrane</keyword>
<comment type="caution">
    <text evidence="2">The sequence shown here is derived from an EMBL/GenBank/DDBJ whole genome shotgun (WGS) entry which is preliminary data.</text>
</comment>
<keyword evidence="3" id="KW-1185">Reference proteome</keyword>
<gene>
    <name evidence="2" type="ORF">PIB30_007147</name>
</gene>
<keyword evidence="1" id="KW-0472">Membrane</keyword>
<reference evidence="2 3" key="1">
    <citation type="journal article" date="2023" name="Plants (Basel)">
        <title>Bridging the Gap: Combining Genomics and Transcriptomics Approaches to Understand Stylosanthes scabra, an Orphan Legume from the Brazilian Caatinga.</title>
        <authorList>
            <person name="Ferreira-Neto J.R.C."/>
            <person name="da Silva M.D."/>
            <person name="Binneck E."/>
            <person name="de Melo N.F."/>
            <person name="da Silva R.H."/>
            <person name="de Melo A.L.T.M."/>
            <person name="Pandolfi V."/>
            <person name="Bustamante F.O."/>
            <person name="Brasileiro-Vidal A.C."/>
            <person name="Benko-Iseppon A.M."/>
        </authorList>
    </citation>
    <scope>NUCLEOTIDE SEQUENCE [LARGE SCALE GENOMIC DNA]</scope>
    <source>
        <tissue evidence="2">Leaves</tissue>
    </source>
</reference>
<proteinExistence type="predicted"/>
<sequence length="103" mass="11588">MINLTVSGAPTPDIVAAAATQEVLLVLAVVVGEAWSVVLIRQKVLAYKEILSRWSKFGKRLQVSALWLRDISFWQVSTVMEEDELLADPQLYMDIGWQLMQVV</sequence>
<protein>
    <submittedName>
        <fullName evidence="2">Uncharacterized protein</fullName>
    </submittedName>
</protein>
<organism evidence="2 3">
    <name type="scientific">Stylosanthes scabra</name>
    <dbReference type="NCBI Taxonomy" id="79078"/>
    <lineage>
        <taxon>Eukaryota</taxon>
        <taxon>Viridiplantae</taxon>
        <taxon>Streptophyta</taxon>
        <taxon>Embryophyta</taxon>
        <taxon>Tracheophyta</taxon>
        <taxon>Spermatophyta</taxon>
        <taxon>Magnoliopsida</taxon>
        <taxon>eudicotyledons</taxon>
        <taxon>Gunneridae</taxon>
        <taxon>Pentapetalae</taxon>
        <taxon>rosids</taxon>
        <taxon>fabids</taxon>
        <taxon>Fabales</taxon>
        <taxon>Fabaceae</taxon>
        <taxon>Papilionoideae</taxon>
        <taxon>50 kb inversion clade</taxon>
        <taxon>dalbergioids sensu lato</taxon>
        <taxon>Dalbergieae</taxon>
        <taxon>Pterocarpus clade</taxon>
        <taxon>Stylosanthes</taxon>
    </lineage>
</organism>
<name>A0ABU6T5L3_9FABA</name>
<evidence type="ECO:0000313" key="3">
    <source>
        <dbReference type="Proteomes" id="UP001341840"/>
    </source>
</evidence>
<dbReference type="Proteomes" id="UP001341840">
    <property type="component" value="Unassembled WGS sequence"/>
</dbReference>
<evidence type="ECO:0000256" key="1">
    <source>
        <dbReference type="SAM" id="Phobius"/>
    </source>
</evidence>
<accession>A0ABU6T5L3</accession>
<dbReference type="EMBL" id="JASCZI010090636">
    <property type="protein sequence ID" value="MED6143531.1"/>
    <property type="molecule type" value="Genomic_DNA"/>
</dbReference>
<keyword evidence="1" id="KW-1133">Transmembrane helix</keyword>
<feature type="transmembrane region" description="Helical" evidence="1">
    <location>
        <begin position="14"/>
        <end position="40"/>
    </location>
</feature>
<evidence type="ECO:0000313" key="2">
    <source>
        <dbReference type="EMBL" id="MED6143531.1"/>
    </source>
</evidence>